<organism evidence="2 3">
    <name type="scientific">Candidatus Spyradenecus faecavium</name>
    <dbReference type="NCBI Taxonomy" id="2840947"/>
    <lineage>
        <taxon>Bacteria</taxon>
        <taxon>Pseudomonadati</taxon>
        <taxon>Lentisphaerota</taxon>
        <taxon>Lentisphaeria</taxon>
        <taxon>Lentisphaerales</taxon>
        <taxon>Lentisphaeraceae</taxon>
        <taxon>Lentisphaeraceae incertae sedis</taxon>
        <taxon>Candidatus Spyradenecus</taxon>
    </lineage>
</organism>
<dbReference type="AlphaFoldDB" id="A0A9D1NMJ5"/>
<sequence length="56" mass="6081">MRTTLFLLGALLAAALPAASSKDAKYTQSTAVVVRAHPWLTRGLPRESLIGIRFWG</sequence>
<reference evidence="2" key="1">
    <citation type="submission" date="2020-10" db="EMBL/GenBank/DDBJ databases">
        <authorList>
            <person name="Gilroy R."/>
        </authorList>
    </citation>
    <scope>NUCLEOTIDE SEQUENCE</scope>
    <source>
        <strain evidence="2">35461</strain>
    </source>
</reference>
<name>A0A9D1NMJ5_9BACT</name>
<evidence type="ECO:0000256" key="1">
    <source>
        <dbReference type="SAM" id="SignalP"/>
    </source>
</evidence>
<feature type="chain" id="PRO_5038994739" evidence="1">
    <location>
        <begin position="19"/>
        <end position="56"/>
    </location>
</feature>
<evidence type="ECO:0000313" key="2">
    <source>
        <dbReference type="EMBL" id="HIV08754.1"/>
    </source>
</evidence>
<feature type="signal peptide" evidence="1">
    <location>
        <begin position="1"/>
        <end position="18"/>
    </location>
</feature>
<gene>
    <name evidence="2" type="ORF">IAC79_01395</name>
</gene>
<dbReference type="Proteomes" id="UP000886845">
    <property type="component" value="Unassembled WGS sequence"/>
</dbReference>
<keyword evidence="1" id="KW-0732">Signal</keyword>
<dbReference type="EMBL" id="DVOR01000044">
    <property type="protein sequence ID" value="HIV08754.1"/>
    <property type="molecule type" value="Genomic_DNA"/>
</dbReference>
<proteinExistence type="predicted"/>
<protein>
    <submittedName>
        <fullName evidence="2">Uncharacterized protein</fullName>
    </submittedName>
</protein>
<feature type="non-terminal residue" evidence="2">
    <location>
        <position position="56"/>
    </location>
</feature>
<evidence type="ECO:0000313" key="3">
    <source>
        <dbReference type="Proteomes" id="UP000886845"/>
    </source>
</evidence>
<accession>A0A9D1NMJ5</accession>
<comment type="caution">
    <text evidence="2">The sequence shown here is derived from an EMBL/GenBank/DDBJ whole genome shotgun (WGS) entry which is preliminary data.</text>
</comment>
<reference evidence="2" key="2">
    <citation type="journal article" date="2021" name="PeerJ">
        <title>Extensive microbial diversity within the chicken gut microbiome revealed by metagenomics and culture.</title>
        <authorList>
            <person name="Gilroy R."/>
            <person name="Ravi A."/>
            <person name="Getino M."/>
            <person name="Pursley I."/>
            <person name="Horton D.L."/>
            <person name="Alikhan N.F."/>
            <person name="Baker D."/>
            <person name="Gharbi K."/>
            <person name="Hall N."/>
            <person name="Watson M."/>
            <person name="Adriaenssens E.M."/>
            <person name="Foster-Nyarko E."/>
            <person name="Jarju S."/>
            <person name="Secka A."/>
            <person name="Antonio M."/>
            <person name="Oren A."/>
            <person name="Chaudhuri R.R."/>
            <person name="La Ragione R."/>
            <person name="Hildebrand F."/>
            <person name="Pallen M.J."/>
        </authorList>
    </citation>
    <scope>NUCLEOTIDE SEQUENCE</scope>
    <source>
        <strain evidence="2">35461</strain>
    </source>
</reference>